<dbReference type="RefSeq" id="WP_185257400.1">
    <property type="nucleotide sequence ID" value="NZ_AP023368.1"/>
</dbReference>
<accession>A0A7M3SBB1</accession>
<dbReference type="SUPFAM" id="SSF53254">
    <property type="entry name" value="Phosphoglycerate mutase-like"/>
    <property type="match status" value="1"/>
</dbReference>
<dbReference type="PANTHER" id="PTHR48100">
    <property type="entry name" value="BROAD-SPECIFICITY PHOSPHATASE YOR283W-RELATED"/>
    <property type="match status" value="1"/>
</dbReference>
<dbReference type="SMART" id="SM00855">
    <property type="entry name" value="PGAM"/>
    <property type="match status" value="1"/>
</dbReference>
<dbReference type="GO" id="GO:0005737">
    <property type="term" value="C:cytoplasm"/>
    <property type="evidence" value="ECO:0007669"/>
    <property type="project" value="TreeGrafter"/>
</dbReference>
<reference evidence="1 2" key="2">
    <citation type="submission" date="2020-08" db="EMBL/GenBank/DDBJ databases">
        <authorList>
            <person name="Ueki A."/>
            <person name="Tonouchi A."/>
        </authorList>
    </citation>
    <scope>NUCLEOTIDE SEQUENCE [LARGE SCALE GENOMIC DNA]</scope>
    <source>
        <strain evidence="1 2">CTTW</strain>
    </source>
</reference>
<proteinExistence type="predicted"/>
<dbReference type="CDD" id="cd07067">
    <property type="entry name" value="HP_PGM_like"/>
    <property type="match status" value="1"/>
</dbReference>
<evidence type="ECO:0000313" key="2">
    <source>
        <dbReference type="Proteomes" id="UP000515703"/>
    </source>
</evidence>
<dbReference type="EMBL" id="AP023368">
    <property type="protein sequence ID" value="BCK01879.1"/>
    <property type="molecule type" value="Genomic_DNA"/>
</dbReference>
<dbReference type="KEGG" id="acht:bsdcttw_49190"/>
<keyword evidence="2" id="KW-1185">Reference proteome</keyword>
<dbReference type="InterPro" id="IPR050275">
    <property type="entry name" value="PGM_Phosphatase"/>
</dbReference>
<name>A0A7M3SBB1_9FIRM</name>
<dbReference type="AlphaFoldDB" id="A0A7M3SBB1"/>
<dbReference type="PANTHER" id="PTHR48100:SF1">
    <property type="entry name" value="HISTIDINE PHOSPHATASE FAMILY PROTEIN-RELATED"/>
    <property type="match status" value="1"/>
</dbReference>
<evidence type="ECO:0000313" key="1">
    <source>
        <dbReference type="EMBL" id="BCK01879.1"/>
    </source>
</evidence>
<organism evidence="1 2">
    <name type="scientific">Anaerocolumna chitinilytica</name>
    <dbReference type="NCBI Taxonomy" id="1727145"/>
    <lineage>
        <taxon>Bacteria</taxon>
        <taxon>Bacillati</taxon>
        <taxon>Bacillota</taxon>
        <taxon>Clostridia</taxon>
        <taxon>Lachnospirales</taxon>
        <taxon>Lachnospiraceae</taxon>
        <taxon>Anaerocolumna</taxon>
    </lineage>
</organism>
<gene>
    <name evidence="1" type="ORF">bsdcttw_49190</name>
</gene>
<reference evidence="1 2" key="1">
    <citation type="submission" date="2020-08" db="EMBL/GenBank/DDBJ databases">
        <title>Draft genome sequencing of an Anaerocolumna strain isolated from anoxic soil subjected to BSD treatment.</title>
        <authorList>
            <person name="Uek A."/>
            <person name="Tonouchi A."/>
        </authorList>
    </citation>
    <scope>NUCLEOTIDE SEQUENCE [LARGE SCALE GENOMIC DNA]</scope>
    <source>
        <strain evidence="1 2">CTTW</strain>
    </source>
</reference>
<dbReference type="InterPro" id="IPR013078">
    <property type="entry name" value="His_Pase_superF_clade-1"/>
</dbReference>
<dbReference type="InterPro" id="IPR029033">
    <property type="entry name" value="His_PPase_superfam"/>
</dbReference>
<protein>
    <submittedName>
        <fullName evidence="1">Phosphoglycerate mutase</fullName>
    </submittedName>
</protein>
<dbReference type="Proteomes" id="UP000515703">
    <property type="component" value="Chromosome"/>
</dbReference>
<dbReference type="Pfam" id="PF00300">
    <property type="entry name" value="His_Phos_1"/>
    <property type="match status" value="1"/>
</dbReference>
<sequence length="185" mass="21052">MKIVFVRHGEPDKTYVDEKGFIGMGRDMAPLTELGIAQAKEASRSPLLQGCQIIVASPYTRALYTAAILSKNANLDILVEIDLHEFLPDKTFQVKGEEENSNLHKEFIKCRGEYPQGETKKWETISEIIKRTKPVMDKYYDLGYEKIVVVAHGGVIRRYAGIDVIAYGEVLEVEYNKEFQCFGWV</sequence>
<dbReference type="GO" id="GO:0016791">
    <property type="term" value="F:phosphatase activity"/>
    <property type="evidence" value="ECO:0007669"/>
    <property type="project" value="TreeGrafter"/>
</dbReference>
<dbReference type="Gene3D" id="3.40.50.1240">
    <property type="entry name" value="Phosphoglycerate mutase-like"/>
    <property type="match status" value="1"/>
</dbReference>